<proteinExistence type="predicted"/>
<feature type="region of interest" description="Disordered" evidence="1">
    <location>
        <begin position="131"/>
        <end position="213"/>
    </location>
</feature>
<gene>
    <name evidence="3" type="ORF">LTRI10_LOCUS18065</name>
</gene>
<feature type="domain" description="Retroviral polymerase SH3-like" evidence="2">
    <location>
        <begin position="30"/>
        <end position="90"/>
    </location>
</feature>
<evidence type="ECO:0000313" key="3">
    <source>
        <dbReference type="EMBL" id="CAL1376328.1"/>
    </source>
</evidence>
<feature type="compositionally biased region" description="Low complexity" evidence="1">
    <location>
        <begin position="161"/>
        <end position="204"/>
    </location>
</feature>
<evidence type="ECO:0000259" key="2">
    <source>
        <dbReference type="Pfam" id="PF25597"/>
    </source>
</evidence>
<evidence type="ECO:0000256" key="1">
    <source>
        <dbReference type="SAM" id="MobiDB-lite"/>
    </source>
</evidence>
<accession>A0AAV2DSE5</accession>
<organism evidence="3 4">
    <name type="scientific">Linum trigynum</name>
    <dbReference type="NCBI Taxonomy" id="586398"/>
    <lineage>
        <taxon>Eukaryota</taxon>
        <taxon>Viridiplantae</taxon>
        <taxon>Streptophyta</taxon>
        <taxon>Embryophyta</taxon>
        <taxon>Tracheophyta</taxon>
        <taxon>Spermatophyta</taxon>
        <taxon>Magnoliopsida</taxon>
        <taxon>eudicotyledons</taxon>
        <taxon>Gunneridae</taxon>
        <taxon>Pentapetalae</taxon>
        <taxon>rosids</taxon>
        <taxon>fabids</taxon>
        <taxon>Malpighiales</taxon>
        <taxon>Linaceae</taxon>
        <taxon>Linum</taxon>
    </lineage>
</organism>
<dbReference type="Proteomes" id="UP001497516">
    <property type="component" value="Chromosome 3"/>
</dbReference>
<evidence type="ECO:0000313" key="4">
    <source>
        <dbReference type="Proteomes" id="UP001497516"/>
    </source>
</evidence>
<dbReference type="Pfam" id="PF25597">
    <property type="entry name" value="SH3_retrovirus"/>
    <property type="match status" value="1"/>
</dbReference>
<dbReference type="AlphaFoldDB" id="A0AAV2DSE5"/>
<name>A0AAV2DSE5_9ROSI</name>
<keyword evidence="4" id="KW-1185">Reference proteome</keyword>
<feature type="compositionally biased region" description="Low complexity" evidence="1">
    <location>
        <begin position="136"/>
        <end position="149"/>
    </location>
</feature>
<sequence>MPLTSIQNRTPYEVLLGSRPQYSHLRTFGCLVYAKDTHSGLSKFAARGKPGVFVGYPAHQRGYRVFDVERRVIYTSRDVFFLEEVFPFQQLGSSATIPMHLSPSCQRTDDDEPADMGVFDMVQGVAASLDEDDMVPSSSPCQSASPSSPATFAGSSPPPKSHTYSSSSPSSSYLPQSKSSPESSDKTTSPTSSTDSASPASVPVEPVPRHSTRAVQLPIRLQDYEVELPGSRPQANHVVLYPISNYVNYERLSPDHHAFVAQVSATFEPTYFWQVVRYEHWQKAMQEEIKALEAKGM</sequence>
<dbReference type="InterPro" id="IPR057670">
    <property type="entry name" value="SH3_retrovirus"/>
</dbReference>
<protein>
    <recommendedName>
        <fullName evidence="2">Retroviral polymerase SH3-like domain-containing protein</fullName>
    </recommendedName>
</protein>
<dbReference type="EMBL" id="OZ034816">
    <property type="protein sequence ID" value="CAL1376328.1"/>
    <property type="molecule type" value="Genomic_DNA"/>
</dbReference>
<reference evidence="3 4" key="1">
    <citation type="submission" date="2024-04" db="EMBL/GenBank/DDBJ databases">
        <authorList>
            <person name="Fracassetti M."/>
        </authorList>
    </citation>
    <scope>NUCLEOTIDE SEQUENCE [LARGE SCALE GENOMIC DNA]</scope>
</reference>